<dbReference type="InterPro" id="IPR036721">
    <property type="entry name" value="RCK_C_sf"/>
</dbReference>
<gene>
    <name evidence="9" type="ORF">C8D99_10781</name>
</gene>
<accession>A0A4R8M6T6</accession>
<evidence type="ECO:0000313" key="9">
    <source>
        <dbReference type="EMBL" id="TDY60874.1"/>
    </source>
</evidence>
<dbReference type="PANTHER" id="PTHR43833:SF5">
    <property type="entry name" value="TRK SYSTEM POTASSIUM UPTAKE PROTEIN TRKA"/>
    <property type="match status" value="1"/>
</dbReference>
<dbReference type="EMBL" id="SORI01000007">
    <property type="protein sequence ID" value="TDY60874.1"/>
    <property type="molecule type" value="Genomic_DNA"/>
</dbReference>
<dbReference type="OrthoDB" id="9775180at2"/>
<name>A0A4R8M6T6_9BACT</name>
<evidence type="ECO:0000313" key="10">
    <source>
        <dbReference type="Proteomes" id="UP000295066"/>
    </source>
</evidence>
<evidence type="ECO:0000256" key="6">
    <source>
        <dbReference type="ARBA" id="ARBA00023065"/>
    </source>
</evidence>
<dbReference type="Gene3D" id="3.40.50.720">
    <property type="entry name" value="NAD(P)-binding Rossmann-like Domain"/>
    <property type="match status" value="2"/>
</dbReference>
<comment type="caution">
    <text evidence="9">The sequence shown here is derived from an EMBL/GenBank/DDBJ whole genome shotgun (WGS) entry which is preliminary data.</text>
</comment>
<dbReference type="Pfam" id="PF02080">
    <property type="entry name" value="TrkA_C"/>
    <property type="match status" value="2"/>
</dbReference>
<evidence type="ECO:0000256" key="4">
    <source>
        <dbReference type="ARBA" id="ARBA00022958"/>
    </source>
</evidence>
<dbReference type="NCBIfam" id="NF007041">
    <property type="entry name" value="PRK09496.3-4"/>
    <property type="match status" value="1"/>
</dbReference>
<dbReference type="SUPFAM" id="SSF51735">
    <property type="entry name" value="NAD(P)-binding Rossmann-fold domains"/>
    <property type="match status" value="2"/>
</dbReference>
<feature type="domain" description="RCK C-terminal" evidence="8">
    <location>
        <begin position="142"/>
        <end position="226"/>
    </location>
</feature>
<dbReference type="AlphaFoldDB" id="A0A4R8M6T6"/>
<dbReference type="InterPro" id="IPR036291">
    <property type="entry name" value="NAD(P)-bd_dom_sf"/>
</dbReference>
<dbReference type="InterPro" id="IPR003148">
    <property type="entry name" value="RCK_N"/>
</dbReference>
<feature type="domain" description="RCK N-terminal" evidence="7">
    <location>
        <begin position="1"/>
        <end position="122"/>
    </location>
</feature>
<keyword evidence="10" id="KW-1185">Reference proteome</keyword>
<dbReference type="GO" id="GO:0005886">
    <property type="term" value="C:plasma membrane"/>
    <property type="evidence" value="ECO:0007669"/>
    <property type="project" value="InterPro"/>
</dbReference>
<dbReference type="SUPFAM" id="SSF116726">
    <property type="entry name" value="TrkA C-terminal domain-like"/>
    <property type="match status" value="2"/>
</dbReference>
<evidence type="ECO:0000256" key="1">
    <source>
        <dbReference type="ARBA" id="ARBA00017378"/>
    </source>
</evidence>
<evidence type="ECO:0000256" key="3">
    <source>
        <dbReference type="ARBA" id="ARBA00022538"/>
    </source>
</evidence>
<dbReference type="Gene3D" id="3.30.70.1450">
    <property type="entry name" value="Regulator of K+ conductance, C-terminal domain"/>
    <property type="match status" value="2"/>
</dbReference>
<reference evidence="9 10" key="1">
    <citation type="submission" date="2019-03" db="EMBL/GenBank/DDBJ databases">
        <title>Genomic Encyclopedia of Type Strains, Phase IV (KMG-IV): sequencing the most valuable type-strain genomes for metagenomic binning, comparative biology and taxonomic classification.</title>
        <authorList>
            <person name="Goeker M."/>
        </authorList>
    </citation>
    <scope>NUCLEOTIDE SEQUENCE [LARGE SCALE GENOMIC DNA]</scope>
    <source>
        <strain evidence="9 10">DSM 25964</strain>
    </source>
</reference>
<evidence type="ECO:0000256" key="5">
    <source>
        <dbReference type="ARBA" id="ARBA00023027"/>
    </source>
</evidence>
<dbReference type="PANTHER" id="PTHR43833">
    <property type="entry name" value="POTASSIUM CHANNEL PROTEIN 2-RELATED-RELATED"/>
    <property type="match status" value="1"/>
</dbReference>
<feature type="domain" description="RCK N-terminal" evidence="7">
    <location>
        <begin position="232"/>
        <end position="351"/>
    </location>
</feature>
<dbReference type="NCBIfam" id="NF007031">
    <property type="entry name" value="PRK09496.1-2"/>
    <property type="match status" value="1"/>
</dbReference>
<dbReference type="Proteomes" id="UP000295066">
    <property type="component" value="Unassembled WGS sequence"/>
</dbReference>
<sequence length="454" mass="49679">MKIVVVGGGEVGYSVAETLSEEGHDVTVVEEDEERAARVDNELDVITVKGNGARPQVLEEAGIVPGCDVDILVACTDHDEVNILACWIAKRAGVKRVISRARGLEFTDSPTWAKDLGIDVMNSPERSVAREILELLFVSSAVHTAELLDGRSGIYAFRVAPDSALVGVALKELRTLYPHFVAIIVYIERNGTGYIPYGDMRIEAGDLCYIVTSREQAWKMEEIYQKKKSRPLKKVIIIGGGKLGFQVAWKLENQFRNLDIRLIDHNREKCERLAGELKRTLVLCGDGADENLLRQEGIEEADGLVCATESDETNLLFSVIGKALGARKTIAVVRHKIYMKLDNYMSVDSIVNPNSALASVILRYARYPTGSGVLSIIEKIDAEMLEVVIPERSPAVGRTIMSLGLPKGILIALIVRKGDTFVPVGATVLQKGDKVIVFATSDLMSEAMESLGVI</sequence>
<keyword evidence="3" id="KW-0633">Potassium transport</keyword>
<dbReference type="InterPro" id="IPR006036">
    <property type="entry name" value="K_uptake_TrkA"/>
</dbReference>
<dbReference type="InterPro" id="IPR006037">
    <property type="entry name" value="RCK_C"/>
</dbReference>
<dbReference type="PROSITE" id="PS51201">
    <property type="entry name" value="RCK_N"/>
    <property type="match status" value="2"/>
</dbReference>
<keyword evidence="4" id="KW-0630">Potassium</keyword>
<proteinExistence type="predicted"/>
<keyword evidence="2" id="KW-0813">Transport</keyword>
<evidence type="ECO:0000259" key="8">
    <source>
        <dbReference type="PROSITE" id="PS51202"/>
    </source>
</evidence>
<feature type="domain" description="RCK C-terminal" evidence="8">
    <location>
        <begin position="371"/>
        <end position="454"/>
    </location>
</feature>
<evidence type="ECO:0000259" key="7">
    <source>
        <dbReference type="PROSITE" id="PS51201"/>
    </source>
</evidence>
<dbReference type="RefSeq" id="WP_133957439.1">
    <property type="nucleotide sequence ID" value="NZ_SORI01000007.1"/>
</dbReference>
<dbReference type="InterPro" id="IPR050721">
    <property type="entry name" value="Trk_Ktr_HKT_K-transport"/>
</dbReference>
<protein>
    <recommendedName>
        <fullName evidence="1">Trk system potassium uptake protein TrkA</fullName>
    </recommendedName>
</protein>
<dbReference type="NCBIfam" id="NF007032">
    <property type="entry name" value="PRK09496.1-4"/>
    <property type="match status" value="1"/>
</dbReference>
<keyword evidence="6" id="KW-0406">Ion transport</keyword>
<dbReference type="PROSITE" id="PS51202">
    <property type="entry name" value="RCK_C"/>
    <property type="match status" value="2"/>
</dbReference>
<dbReference type="GO" id="GO:0015079">
    <property type="term" value="F:potassium ion transmembrane transporter activity"/>
    <property type="evidence" value="ECO:0007669"/>
    <property type="project" value="InterPro"/>
</dbReference>
<dbReference type="Pfam" id="PF02254">
    <property type="entry name" value="TrkA_N"/>
    <property type="match status" value="2"/>
</dbReference>
<dbReference type="PRINTS" id="PR00335">
    <property type="entry name" value="KUPTAKETRKA"/>
</dbReference>
<dbReference type="NCBIfam" id="NF007039">
    <property type="entry name" value="PRK09496.3-2"/>
    <property type="match status" value="1"/>
</dbReference>
<keyword evidence="5" id="KW-0520">NAD</keyword>
<organism evidence="9 10">
    <name type="scientific">Aminivibrio pyruvatiphilus</name>
    <dbReference type="NCBI Taxonomy" id="1005740"/>
    <lineage>
        <taxon>Bacteria</taxon>
        <taxon>Thermotogati</taxon>
        <taxon>Synergistota</taxon>
        <taxon>Synergistia</taxon>
        <taxon>Synergistales</taxon>
        <taxon>Aminobacteriaceae</taxon>
        <taxon>Aminivibrio</taxon>
    </lineage>
</organism>
<evidence type="ECO:0000256" key="2">
    <source>
        <dbReference type="ARBA" id="ARBA00022448"/>
    </source>
</evidence>